<evidence type="ECO:0000313" key="2">
    <source>
        <dbReference type="Proteomes" id="UP001162992"/>
    </source>
</evidence>
<dbReference type="EMBL" id="CM055103">
    <property type="protein sequence ID" value="KAJ7535583.1"/>
    <property type="molecule type" value="Genomic_DNA"/>
</dbReference>
<reference evidence="2" key="1">
    <citation type="journal article" date="2024" name="Proc. Natl. Acad. Sci. U.S.A.">
        <title>Extraordinary preservation of gene collinearity over three hundred million years revealed in homosporous lycophytes.</title>
        <authorList>
            <person name="Li C."/>
            <person name="Wickell D."/>
            <person name="Kuo L.Y."/>
            <person name="Chen X."/>
            <person name="Nie B."/>
            <person name="Liao X."/>
            <person name="Peng D."/>
            <person name="Ji J."/>
            <person name="Jenkins J."/>
            <person name="Williams M."/>
            <person name="Shu S."/>
            <person name="Plott C."/>
            <person name="Barry K."/>
            <person name="Rajasekar S."/>
            <person name="Grimwood J."/>
            <person name="Han X."/>
            <person name="Sun S."/>
            <person name="Hou Z."/>
            <person name="He W."/>
            <person name="Dai G."/>
            <person name="Sun C."/>
            <person name="Schmutz J."/>
            <person name="Leebens-Mack J.H."/>
            <person name="Li F.W."/>
            <person name="Wang L."/>
        </authorList>
    </citation>
    <scope>NUCLEOTIDE SEQUENCE [LARGE SCALE GENOMIC DNA]</scope>
    <source>
        <strain evidence="2">cv. PW_Plant_1</strain>
    </source>
</reference>
<accession>A0ACC2C138</accession>
<keyword evidence="2" id="KW-1185">Reference proteome</keyword>
<proteinExistence type="predicted"/>
<protein>
    <submittedName>
        <fullName evidence="1">Uncharacterized protein</fullName>
    </submittedName>
</protein>
<dbReference type="Proteomes" id="UP001162992">
    <property type="component" value="Chromosome 12"/>
</dbReference>
<sequence>MALFVSFFSCLFLAVLSHSTTSVVRKEYDAMVEAPSAVAVEVETYQRAHLELSPPSASVRSSIKEYGASVEAPAPAPPALPSPCHTKLVVLSDGSITAVNEISGKKCWSFSSGALLASHSHSLLQVEEEIRGIDKGNASKGIIRESEDGHYDNEISDESEFAYSSGALTHRLEIICLCLQNIHKQLEGLLSRMPYVTSDGDLVVGSRSATVFLLDSCTGSLVWSFHPETEKLKRGGESAGVPEGSMGQSLESKLKSLTSFKPLYISQINYTVNIFEASTAKLKWNINFVEIGTLDLGQATNDHSQLSDDYSMLNLSFGPAAGKFMQKFGYRHYNEGAQFTPLAVFSSSDKLLRQLVTKHTKASSEPQIRLTHEEPVLSLPPAEERLKLKPPKDFKLSELINGAREQILVSDGTNKTFVPKLMPNSASMSVASPPETKGTFKVVWWVVPLVFGVVIGLITIVRLVWKRGGKEKDKRSVNGKKRKARKAPIDGVVNLNTKQLQSGEVAVQSKDSKEDLEEAYMQVAVSKYPKTKNGLVHAEGRRVGCLYVTNIIIGYGSHGTLVLEGSMETRKVAVKRLLAQYYRKARKEIDALIDSDAHPNVVRYYAMERDTDFVYVALERCHLNLNDLILTLSPQISCKDPGREGGSSEQLSQAAQNLEKETNLKLWDHLNHPSPLLLKLMRDIVDGLEYLHSLGYVHRDLKPQNVLINKEFTLCAKISDMGISKRLDDGATSMDSHTTGVGSSGWQAPEQILHQRQTRAVDLFSLGCMLFFCISGGQHPFGSRLDRDGNIVLGKVDLFAIDHMPEATHLIASLLEKDAKKRPSALEVKCHPFFWSVEKRLSFLRDSSDRIELEDRDDNSVLLGVLEAAAPVALGRSWDEKLDGLFLDNLGKYRRYNYQSVRDLLRVIRNKLNHYRELPSAVQELLGGIPEGYENYFRTRYPCLLLEVFKVIFQHCRREKMFEKYFAPSE</sequence>
<organism evidence="1 2">
    <name type="scientific">Diphasiastrum complanatum</name>
    <name type="common">Issler's clubmoss</name>
    <name type="synonym">Lycopodium complanatum</name>
    <dbReference type="NCBI Taxonomy" id="34168"/>
    <lineage>
        <taxon>Eukaryota</taxon>
        <taxon>Viridiplantae</taxon>
        <taxon>Streptophyta</taxon>
        <taxon>Embryophyta</taxon>
        <taxon>Tracheophyta</taxon>
        <taxon>Lycopodiopsida</taxon>
        <taxon>Lycopodiales</taxon>
        <taxon>Lycopodiaceae</taxon>
        <taxon>Lycopodioideae</taxon>
        <taxon>Diphasiastrum</taxon>
    </lineage>
</organism>
<name>A0ACC2C138_DIPCM</name>
<gene>
    <name evidence="1" type="ORF">O6H91_12G039500</name>
</gene>
<comment type="caution">
    <text evidence="1">The sequence shown here is derived from an EMBL/GenBank/DDBJ whole genome shotgun (WGS) entry which is preliminary data.</text>
</comment>
<evidence type="ECO:0000313" key="1">
    <source>
        <dbReference type="EMBL" id="KAJ7535583.1"/>
    </source>
</evidence>